<dbReference type="Proteomes" id="UP000694005">
    <property type="component" value="Chromosome A09"/>
</dbReference>
<dbReference type="Gramene" id="A09p03870.2_BraZ1">
    <property type="protein sequence ID" value="A09p03870.2_BraZ1.CDS.1"/>
    <property type="gene ID" value="A09g03870.2_BraZ1"/>
</dbReference>
<evidence type="ECO:0000313" key="2">
    <source>
        <dbReference type="Proteomes" id="UP000694005"/>
    </source>
</evidence>
<protein>
    <submittedName>
        <fullName evidence="1">Uncharacterized protein</fullName>
    </submittedName>
</protein>
<gene>
    <name evidence="1" type="ORF">BRAPAZ1V2_A09P03870.2</name>
</gene>
<dbReference type="AlphaFoldDB" id="A0A8D9FVW4"/>
<sequence length="57" mass="6900">MIFRLFFSFLEYFHSPRNPLLLRNAFTCMRWSKILMMSSSFQLTVNSEYSNPGETRR</sequence>
<dbReference type="EMBL" id="LS974625">
    <property type="protein sequence ID" value="CAG7859920.1"/>
    <property type="molecule type" value="Genomic_DNA"/>
</dbReference>
<accession>A0A8D9FVW4</accession>
<reference evidence="1 2" key="1">
    <citation type="submission" date="2021-07" db="EMBL/GenBank/DDBJ databases">
        <authorList>
            <consortium name="Genoscope - CEA"/>
            <person name="William W."/>
        </authorList>
    </citation>
    <scope>NUCLEOTIDE SEQUENCE [LARGE SCALE GENOMIC DNA]</scope>
</reference>
<name>A0A8D9FVW4_BRACM</name>
<evidence type="ECO:0000313" key="1">
    <source>
        <dbReference type="EMBL" id="CAG7859920.1"/>
    </source>
</evidence>
<organism evidence="1 2">
    <name type="scientific">Brassica campestris</name>
    <name type="common">Field mustard</name>
    <dbReference type="NCBI Taxonomy" id="3711"/>
    <lineage>
        <taxon>Eukaryota</taxon>
        <taxon>Viridiplantae</taxon>
        <taxon>Streptophyta</taxon>
        <taxon>Embryophyta</taxon>
        <taxon>Tracheophyta</taxon>
        <taxon>Spermatophyta</taxon>
        <taxon>Magnoliopsida</taxon>
        <taxon>eudicotyledons</taxon>
        <taxon>Gunneridae</taxon>
        <taxon>Pentapetalae</taxon>
        <taxon>rosids</taxon>
        <taxon>malvids</taxon>
        <taxon>Brassicales</taxon>
        <taxon>Brassicaceae</taxon>
        <taxon>Brassiceae</taxon>
        <taxon>Brassica</taxon>
    </lineage>
</organism>
<proteinExistence type="predicted"/>